<dbReference type="PANTHER" id="PTHR43312">
    <property type="entry name" value="D-THREO-ALDOSE 1-DEHYDROGENASE"/>
    <property type="match status" value="1"/>
</dbReference>
<evidence type="ECO:0000256" key="1">
    <source>
        <dbReference type="SAM" id="MobiDB-lite"/>
    </source>
</evidence>
<dbReference type="OrthoDB" id="9783572at2"/>
<dbReference type="PANTHER" id="PTHR43312:SF1">
    <property type="entry name" value="NADP-DEPENDENT OXIDOREDUCTASE DOMAIN-CONTAINING PROTEIN"/>
    <property type="match status" value="1"/>
</dbReference>
<accession>A0A2U8WJ93</accession>
<feature type="domain" description="NADP-dependent oxidoreductase" evidence="3">
    <location>
        <begin position="76"/>
        <end position="324"/>
    </location>
</feature>
<dbReference type="Gene3D" id="3.20.20.100">
    <property type="entry name" value="NADP-dependent oxidoreductase domain"/>
    <property type="match status" value="1"/>
</dbReference>
<dbReference type="KEGG" id="mtea:DK419_02910"/>
<dbReference type="SUPFAM" id="SSF51430">
    <property type="entry name" value="NAD(P)-linked oxidoreductase"/>
    <property type="match status" value="1"/>
</dbReference>
<keyword evidence="2" id="KW-0732">Signal</keyword>
<feature type="signal peptide" evidence="2">
    <location>
        <begin position="1"/>
        <end position="24"/>
    </location>
</feature>
<sequence length="375" mass="41288">MERRSFLQGAALGAGLAVSGQAGAAVNAPPPPSSGPLPNTRPADPADLPLVTDPGERRGEMLYRPFGRTGEKISAIGMGGFHLGKSAVTDAEATRLIHEGIDRGITFMDNCWDYNEGRSEERMGIALEQSGYRDKVFLMSKMDGRTKEEAMKQIDQSLRRLRTDRIDLVQHHEILRYDDPDRVFAEGGAMEAFQEAKKAGKLRHIGFTGHKDPRIHLQMLEVAAERGFHFDAVQMPLNVMDAHFRSFGHLVLPYLVQNGIAPLAMKTFGDGVILKSDAPIKPIEYLHFSLNLPTAVVITGIQNQRDLDQAFEAVKTFAPMDKATVAELLNRSRPYALEGKYELFKTSATFDGTAKNAAWLGEDVPGVKTLAPTME</sequence>
<feature type="chain" id="PRO_5016117680" evidence="2">
    <location>
        <begin position="25"/>
        <end position="375"/>
    </location>
</feature>
<dbReference type="RefSeq" id="WP_109957764.1">
    <property type="nucleotide sequence ID" value="NZ_CP029553.1"/>
</dbReference>
<feature type="region of interest" description="Disordered" evidence="1">
    <location>
        <begin position="20"/>
        <end position="58"/>
    </location>
</feature>
<keyword evidence="5" id="KW-1185">Reference proteome</keyword>
<dbReference type="AlphaFoldDB" id="A0A2U8WJ93"/>
<reference evidence="4 5" key="1">
    <citation type="submission" date="2018-05" db="EMBL/GenBank/DDBJ databases">
        <title>Complete Genome Sequence of Methylobacterium sp. 17Sr1-28.</title>
        <authorList>
            <person name="Srinivasan S."/>
        </authorList>
    </citation>
    <scope>NUCLEOTIDE SEQUENCE [LARGE SCALE GENOMIC DNA]</scope>
    <source>
        <strain evidence="4 5">17Sr1-28</strain>
    </source>
</reference>
<dbReference type="CDD" id="cd19100">
    <property type="entry name" value="AKR_unchar"/>
    <property type="match status" value="1"/>
</dbReference>
<evidence type="ECO:0000256" key="2">
    <source>
        <dbReference type="SAM" id="SignalP"/>
    </source>
</evidence>
<name>A0A2U8WJ93_9HYPH</name>
<protein>
    <submittedName>
        <fullName evidence="4">Aldo/keto reductase</fullName>
    </submittedName>
</protein>
<dbReference type="EMBL" id="CP029553">
    <property type="protein sequence ID" value="AWN45396.1"/>
    <property type="molecule type" value="Genomic_DNA"/>
</dbReference>
<gene>
    <name evidence="4" type="ORF">DK419_02910</name>
</gene>
<evidence type="ECO:0000313" key="5">
    <source>
        <dbReference type="Proteomes" id="UP000245444"/>
    </source>
</evidence>
<proteinExistence type="predicted"/>
<dbReference type="Proteomes" id="UP000245444">
    <property type="component" value="Chromosome"/>
</dbReference>
<dbReference type="InterPro" id="IPR053135">
    <property type="entry name" value="AKR2_Oxidoreductase"/>
</dbReference>
<evidence type="ECO:0000259" key="3">
    <source>
        <dbReference type="Pfam" id="PF00248"/>
    </source>
</evidence>
<evidence type="ECO:0000313" key="4">
    <source>
        <dbReference type="EMBL" id="AWN45396.1"/>
    </source>
</evidence>
<dbReference type="Pfam" id="PF00248">
    <property type="entry name" value="Aldo_ket_red"/>
    <property type="match status" value="1"/>
</dbReference>
<organism evidence="4 5">
    <name type="scientific">Methylobacterium terrae</name>
    <dbReference type="NCBI Taxonomy" id="2202827"/>
    <lineage>
        <taxon>Bacteria</taxon>
        <taxon>Pseudomonadati</taxon>
        <taxon>Pseudomonadota</taxon>
        <taxon>Alphaproteobacteria</taxon>
        <taxon>Hyphomicrobiales</taxon>
        <taxon>Methylobacteriaceae</taxon>
        <taxon>Methylobacterium</taxon>
    </lineage>
</organism>
<dbReference type="NCBIfam" id="TIGR01409">
    <property type="entry name" value="TAT_signal_seq"/>
    <property type="match status" value="1"/>
</dbReference>
<dbReference type="InterPro" id="IPR019546">
    <property type="entry name" value="TAT_signal_bac_arc"/>
</dbReference>
<dbReference type="InterPro" id="IPR036812">
    <property type="entry name" value="NAD(P)_OxRdtase_dom_sf"/>
</dbReference>
<dbReference type="InterPro" id="IPR023210">
    <property type="entry name" value="NADP_OxRdtase_dom"/>
</dbReference>